<protein>
    <submittedName>
        <fullName evidence="2">Unannotated protein</fullName>
    </submittedName>
</protein>
<feature type="compositionally biased region" description="Low complexity" evidence="1">
    <location>
        <begin position="54"/>
        <end position="64"/>
    </location>
</feature>
<feature type="region of interest" description="Disordered" evidence="1">
    <location>
        <begin position="38"/>
        <end position="97"/>
    </location>
</feature>
<organism evidence="2">
    <name type="scientific">freshwater metagenome</name>
    <dbReference type="NCBI Taxonomy" id="449393"/>
    <lineage>
        <taxon>unclassified sequences</taxon>
        <taxon>metagenomes</taxon>
        <taxon>ecological metagenomes</taxon>
    </lineage>
</organism>
<dbReference type="EMBL" id="CAEZVC010000049">
    <property type="protein sequence ID" value="CAB4622724.1"/>
    <property type="molecule type" value="Genomic_DNA"/>
</dbReference>
<gene>
    <name evidence="2" type="ORF">UFOPK1906_00915</name>
</gene>
<feature type="compositionally biased region" description="Basic and acidic residues" evidence="1">
    <location>
        <begin position="42"/>
        <end position="53"/>
    </location>
</feature>
<dbReference type="AlphaFoldDB" id="A0A6J6IF52"/>
<proteinExistence type="predicted"/>
<feature type="compositionally biased region" description="Basic and acidic residues" evidence="1">
    <location>
        <begin position="142"/>
        <end position="162"/>
    </location>
</feature>
<feature type="region of interest" description="Disordered" evidence="1">
    <location>
        <begin position="124"/>
        <end position="162"/>
    </location>
</feature>
<evidence type="ECO:0000313" key="2">
    <source>
        <dbReference type="EMBL" id="CAB4622724.1"/>
    </source>
</evidence>
<sequence>MVLRQRVTDRSGAAAVMRSRALMIRAAAATISGVRAPFTPRCHSDAKLEERTSSRSSPTVSDRSFANSSRSRESTIRPVTSSSRSGSSRKALSGTSARAIFAATRSRSELAAIPARRSPALGSFARAMSSRRSRKLNVSPRRVTERFTRPPDRPELFAQTKE</sequence>
<accession>A0A6J6IF52</accession>
<name>A0A6J6IF52_9ZZZZ</name>
<reference evidence="2" key="1">
    <citation type="submission" date="2020-05" db="EMBL/GenBank/DDBJ databases">
        <authorList>
            <person name="Chiriac C."/>
            <person name="Salcher M."/>
            <person name="Ghai R."/>
            <person name="Kavagutti S V."/>
        </authorList>
    </citation>
    <scope>NUCLEOTIDE SEQUENCE</scope>
</reference>
<evidence type="ECO:0000256" key="1">
    <source>
        <dbReference type="SAM" id="MobiDB-lite"/>
    </source>
</evidence>